<name>A0ACC5RFT3_9HYPH</name>
<protein>
    <submittedName>
        <fullName evidence="1">GNAT family N-acetyltransferase</fullName>
    </submittedName>
</protein>
<dbReference type="Proteomes" id="UP000616151">
    <property type="component" value="Unassembled WGS sequence"/>
</dbReference>
<sequence length="240" mass="26189">MTDLDLLDLEGRTLYVLTPEGRIARENDPDRSAGPQFWLAGCKSGTVARLHRNLAPDIAAEIEALAAREPPFDEPGALPRFIADYERLLPGATLSRELVHELPHGLAVESAAKLISSRSEEGARFVADIAKHGMPENLAALRMRVPEDLWAPWVMLMVDGEVASTAFAARLSDAGAELGLATVPKFRGRGLARLVTAAWSNLPELKTRRLFYGADHDNLASQRVIAQLGLRRIGVSIRLT</sequence>
<gene>
    <name evidence="1" type="ORF">JHL16_34330</name>
</gene>
<evidence type="ECO:0000313" key="2">
    <source>
        <dbReference type="Proteomes" id="UP000616151"/>
    </source>
</evidence>
<keyword evidence="2" id="KW-1185">Reference proteome</keyword>
<proteinExistence type="predicted"/>
<evidence type="ECO:0000313" key="1">
    <source>
        <dbReference type="EMBL" id="MBK1871494.1"/>
    </source>
</evidence>
<accession>A0ACC5RFT3</accession>
<organism evidence="1 2">
    <name type="scientific">Taklimakanibacter albus</name>
    <dbReference type="NCBI Taxonomy" id="2800327"/>
    <lineage>
        <taxon>Bacteria</taxon>
        <taxon>Pseudomonadati</taxon>
        <taxon>Pseudomonadota</taxon>
        <taxon>Alphaproteobacteria</taxon>
        <taxon>Hyphomicrobiales</taxon>
        <taxon>Aestuariivirgaceae</taxon>
        <taxon>Taklimakanibacter</taxon>
    </lineage>
</organism>
<reference evidence="1" key="1">
    <citation type="submission" date="2021-01" db="EMBL/GenBank/DDBJ databases">
        <authorList>
            <person name="Sun Q."/>
        </authorList>
    </citation>
    <scope>NUCLEOTIDE SEQUENCE</scope>
    <source>
        <strain evidence="1">YIM B02566</strain>
    </source>
</reference>
<dbReference type="EMBL" id="JAENHL010000008">
    <property type="protein sequence ID" value="MBK1871494.1"/>
    <property type="molecule type" value="Genomic_DNA"/>
</dbReference>
<comment type="caution">
    <text evidence="1">The sequence shown here is derived from an EMBL/GenBank/DDBJ whole genome shotgun (WGS) entry which is preliminary data.</text>
</comment>